<dbReference type="InterPro" id="IPR011011">
    <property type="entry name" value="Znf_FYVE_PHD"/>
</dbReference>
<evidence type="ECO:0000256" key="3">
    <source>
        <dbReference type="ARBA" id="ARBA00022679"/>
    </source>
</evidence>
<sequence>MELNDSTAIAATAATLRSPLPIDLNEIPTSSSSSPPLPLGLEAEQSEPYDDLVAPVDLVRSFHDHPDPAPGLVAGLPREGACGTCGGPEAQGHVVVCDGCERGFHLACLEMRGGGGLDAAGSSEWLCAECLGGGVKSKGWPLGFKNNKRMILDINASPPRDADGDGEPAEDERLLHLRKCTPGDNSSDGNAFGAPVTYSNLIYAGNGFGLRKGSGRMMHAFRMGFRDILHHDADRGLEEVNWGFPIGKCRSGDNTSIRLPSRNPNELFLQGLREFVSERHGVLAEGWRAELKHSTSSYELYVVYCSPDGETFGTMSEVAVHLGLNPVSHAMDIDRSDGSCSQLPEKPHAYKRRKYKKSKEVLENGYHKHFLSNIVSGGISDGKLGKDREVKTDDNGTGGAEPSSDGFPVQFEDLFVISLGKIDARPLYHDVGHIWPVGYRSCWHDKVTGSMFVQEVEDGGDLGPVFRIKRFSCSVYRIPEVSTVLVIDEFAVQNNEESCSEICDGDPENGESVDMLLMEHSPPSEDDIVNCLKCVSNECITKTSESLQNSAVSGLCGVLSSDKLDGDYIGEILVEEQSPSLAWRKLAQKLVDAYSEIFKREGKVRLSCCHADIVAGEPIWTRRDGKLGTNFAMLTKFCSSPNYLGIPLVYEGEVGLLAASLSKWLDEDRFGLDVDFVQEMLEELPGVEICFRYESLNHRRKHTRTLTLENGLVTAKRKSGVQLDDLFRRSKKARLIEDSVMDYPPGRLLCPKLPSSVLVGDLYQVWELLCRFHDILDLKDPLTLGELEEEIINPWSGCSIDGCTLTKNVSGSHAPDILGLDKMDSLLQSSRVENTAVHEDDPHAFIPVEAEIATDAAQTELASVNPFGCMGASLTRAHSALLAVLIYELQSRVAALVDPTLDSGDVKSKRGKRRDSDNAISARRSKLSMLPINELTWPELSRRFVLAVLSMDGNLESAEITARESGKVFRCLQGDGGVLCGALTGVAGMESDAHLLAEARKKIYGSLSCDMDVITIEGEVADASGTSEKSDPCDVTMPEWAQVLEPVRKLPTNVGTRIRKCVYDALEKCPPDWAKTRLEHSISKEVYKGNASGPTKHLLSITGLVIYLGDGSLAHAGVRFSDLLSNHLSSECSAFCSTHTLNWTFTSMGDSYPVLSPLIVQVQKAVLAVLADVQNEIAMQNSEKRNKRKMAIAISDVIMKQCRIVLRRTAADDDGKVFCTLLGRNLLNSNDNDDEGLLGSPAMVSRPLDFRTIDLRLALGAYGTCHESFLEDVRELWDNVQAVFHDQSDLCELAQTLSCNFESLYEKEVVNLVEKLEAYAKMDHLSEETKKDLEDVLASVKDIPKAPWDEGVCKVCGVDKDDDSVLLCDTCDAEYHTYCLSPPLARIPEGNWYCPSCVSGVCGIQQASQTSHVAGRSLRKKYQGEVTSAYLEKLGRLSVVLGGKEYWEFTVDERIFLLKFLCDELLGTALIRQHLEQCMETSAELQQKLRSFVAEWKNLKSKEEFMALRAVKKDSCFIGERYVKEGVTSALMTSCSHVVQPVSSSDPPTLCSPLSNEVLTMKGCGERTGINGCSESSMDSRIFHGGNEQAVCSQGKEQQVLMDGKNRSYQENGNFSARDQSPSENHLAQVGDAIIKSESSNSHGHLTTDNMNEPQNYDTELSSLKNDILMLKNSIMSIELQLFRLSTRREYLGSDSLGRLYWASAVPGKNPCVVVDGTLTLQQREISGYRDPVSSKLGTINSRLPSGRLKDNAEVHPYWIAYESDSEIKELICCLDNDLKQRELKESLLQLLKLRSLENRQICYSVEAEHQPAPPVDLNKEKDLSRDCVTTKAAMFMEKKYGKFAQLESGHVSNKLLEKKRMTDGDKMYRCECLEPVWQSRLHCFTCHRTFIDDAELKGHGDGTCCQTQKCEESNHSIKLMGEMASEAVNNNCTGKIAESSKSRSDPRSRLDKFQSEVIPCPYNFEDISSRFVTKDSLMELVQSIGLLSSNGVPSFVTSVSPCVSDSTVLLISAMKDGGGGGKSNLDRSQVDQPVSDKVSGKSVADETNELARTKKSFPGGPERRDLKSHFDRRSSETRHLNHCIIPSSAQRPLLDKISAPIMRQLKINLLDMEAALPGEALRASKSGIERSWAWRAFVKSSNSIYEMIQATVVLEDMIKRDYLRNEWWYWSSLSAAAKTSTISSLALRIFSLDSAIFYEKVLSNSDSPEKLKPISISEEKTAHLDSPDKSKTGRKSNNKKRKEPEG</sequence>
<dbReference type="InterPro" id="IPR036427">
    <property type="entry name" value="Bromodomain-like_sf"/>
</dbReference>
<evidence type="ECO:0000313" key="19">
    <source>
        <dbReference type="Proteomes" id="UP001154282"/>
    </source>
</evidence>
<evidence type="ECO:0000259" key="17">
    <source>
        <dbReference type="PROSITE" id="PS50982"/>
    </source>
</evidence>
<dbReference type="GO" id="GO:0048731">
    <property type="term" value="P:system development"/>
    <property type="evidence" value="ECO:0007669"/>
    <property type="project" value="UniProtKB-ARBA"/>
</dbReference>
<dbReference type="SUPFAM" id="SSF54171">
    <property type="entry name" value="DNA-binding domain"/>
    <property type="match status" value="1"/>
</dbReference>
<feature type="region of interest" description="Disordered" evidence="14">
    <location>
        <begin position="22"/>
        <end position="42"/>
    </location>
</feature>
<dbReference type="Pfam" id="PF01429">
    <property type="entry name" value="MBD"/>
    <property type="match status" value="1"/>
</dbReference>
<keyword evidence="5 13" id="KW-0863">Zinc-finger</keyword>
<dbReference type="InterPro" id="IPR001739">
    <property type="entry name" value="Methyl_CpG_DNA-bd"/>
</dbReference>
<dbReference type="PROSITE" id="PS50016">
    <property type="entry name" value="ZF_PHD_2"/>
    <property type="match status" value="2"/>
</dbReference>
<protein>
    <recommendedName>
        <fullName evidence="20">Methyl-CpG-binding domain-containing protein 9</fullName>
    </recommendedName>
</protein>
<name>A0AAV0NBU4_9ROSI</name>
<dbReference type="InterPro" id="IPR019787">
    <property type="entry name" value="Znf_PHD-finger"/>
</dbReference>
<dbReference type="InterPro" id="IPR016177">
    <property type="entry name" value="DNA-bd_dom_sf"/>
</dbReference>
<organism evidence="18 19">
    <name type="scientific">Linum tenue</name>
    <dbReference type="NCBI Taxonomy" id="586396"/>
    <lineage>
        <taxon>Eukaryota</taxon>
        <taxon>Viridiplantae</taxon>
        <taxon>Streptophyta</taxon>
        <taxon>Embryophyta</taxon>
        <taxon>Tracheophyta</taxon>
        <taxon>Spermatophyta</taxon>
        <taxon>Magnoliopsida</taxon>
        <taxon>eudicotyledons</taxon>
        <taxon>Gunneridae</taxon>
        <taxon>Pentapetalae</taxon>
        <taxon>rosids</taxon>
        <taxon>fabids</taxon>
        <taxon>Malpighiales</taxon>
        <taxon>Linaceae</taxon>
        <taxon>Linum</taxon>
    </lineage>
</organism>
<dbReference type="Gene3D" id="3.30.40.10">
    <property type="entry name" value="Zinc/RING finger domain, C3HC4 (zinc finger)"/>
    <property type="match status" value="2"/>
</dbReference>
<dbReference type="PROSITE" id="PS50014">
    <property type="entry name" value="BROMODOMAIN_2"/>
    <property type="match status" value="1"/>
</dbReference>
<dbReference type="InterPro" id="IPR019786">
    <property type="entry name" value="Zinc_finger_PHD-type_CS"/>
</dbReference>
<dbReference type="CDD" id="cd15519">
    <property type="entry name" value="PHD1_Lid2p_like"/>
    <property type="match status" value="1"/>
</dbReference>
<feature type="domain" description="Bromo" evidence="15">
    <location>
        <begin position="1243"/>
        <end position="1291"/>
    </location>
</feature>
<keyword evidence="8 12" id="KW-0103">Bromodomain</keyword>
<dbReference type="GO" id="GO:0005634">
    <property type="term" value="C:nucleus"/>
    <property type="evidence" value="ECO:0007669"/>
    <property type="project" value="UniProtKB-SubCell"/>
</dbReference>
<keyword evidence="10" id="KW-0804">Transcription</keyword>
<evidence type="ECO:0000256" key="5">
    <source>
        <dbReference type="ARBA" id="ARBA00022771"/>
    </source>
</evidence>
<feature type="domain" description="MBD" evidence="17">
    <location>
        <begin position="273"/>
        <end position="338"/>
    </location>
</feature>
<dbReference type="SMART" id="SM00249">
    <property type="entry name" value="PHD"/>
    <property type="match status" value="2"/>
</dbReference>
<feature type="compositionally biased region" description="Basic residues" evidence="14">
    <location>
        <begin position="2233"/>
        <end position="2247"/>
    </location>
</feature>
<comment type="subcellular location">
    <subcellularLocation>
        <location evidence="1">Nucleus</location>
    </subcellularLocation>
</comment>
<keyword evidence="9" id="KW-0238">DNA-binding</keyword>
<feature type="region of interest" description="Disordered" evidence="14">
    <location>
        <begin position="2206"/>
        <end position="2247"/>
    </location>
</feature>
<feature type="region of interest" description="Disordered" evidence="14">
    <location>
        <begin position="385"/>
        <end position="405"/>
    </location>
</feature>
<dbReference type="SUPFAM" id="SSF57903">
    <property type="entry name" value="FYVE/PHD zinc finger"/>
    <property type="match status" value="2"/>
</dbReference>
<evidence type="ECO:0000256" key="13">
    <source>
        <dbReference type="PROSITE-ProRule" id="PRU00146"/>
    </source>
</evidence>
<feature type="compositionally biased region" description="Basic and acidic residues" evidence="14">
    <location>
        <begin position="2208"/>
        <end position="2232"/>
    </location>
</feature>
<feature type="compositionally biased region" description="Basic and acidic residues" evidence="14">
    <location>
        <begin position="2062"/>
        <end position="2075"/>
    </location>
</feature>
<dbReference type="Gene3D" id="3.30.160.360">
    <property type="match status" value="1"/>
</dbReference>
<dbReference type="GO" id="GO:0003677">
    <property type="term" value="F:DNA binding"/>
    <property type="evidence" value="ECO:0007669"/>
    <property type="project" value="UniProtKB-KW"/>
</dbReference>
<proteinExistence type="inferred from homology"/>
<evidence type="ECO:0000259" key="15">
    <source>
        <dbReference type="PROSITE" id="PS50014"/>
    </source>
</evidence>
<evidence type="ECO:0000256" key="11">
    <source>
        <dbReference type="ARBA" id="ARBA00023242"/>
    </source>
</evidence>
<comment type="caution">
    <text evidence="18">The sequence shown here is derived from an EMBL/GenBank/DDBJ whole genome shotgun (WGS) entry which is preliminary data.</text>
</comment>
<keyword evidence="19" id="KW-1185">Reference proteome</keyword>
<dbReference type="Pfam" id="PF05964">
    <property type="entry name" value="FYRN"/>
    <property type="match status" value="1"/>
</dbReference>
<evidence type="ECO:0000313" key="18">
    <source>
        <dbReference type="EMBL" id="CAI0455945.1"/>
    </source>
</evidence>
<dbReference type="PROSITE" id="PS51543">
    <property type="entry name" value="FYRC"/>
    <property type="match status" value="1"/>
</dbReference>
<dbReference type="InterPro" id="IPR028942">
    <property type="entry name" value="WHIM1_dom"/>
</dbReference>
<keyword evidence="7" id="KW-0805">Transcription regulation</keyword>
<dbReference type="GO" id="GO:0140993">
    <property type="term" value="F:histone modifying activity"/>
    <property type="evidence" value="ECO:0007669"/>
    <property type="project" value="UniProtKB-ARBA"/>
</dbReference>
<dbReference type="EMBL" id="CAMGYJ010000008">
    <property type="protein sequence ID" value="CAI0455945.1"/>
    <property type="molecule type" value="Genomic_DNA"/>
</dbReference>
<feature type="compositionally biased region" description="Basic and acidic residues" evidence="14">
    <location>
        <begin position="385"/>
        <end position="394"/>
    </location>
</feature>
<evidence type="ECO:0008006" key="20">
    <source>
        <dbReference type="Google" id="ProtNLM"/>
    </source>
</evidence>
<evidence type="ECO:0000256" key="6">
    <source>
        <dbReference type="ARBA" id="ARBA00022833"/>
    </source>
</evidence>
<evidence type="ECO:0000256" key="12">
    <source>
        <dbReference type="PROSITE-ProRule" id="PRU00035"/>
    </source>
</evidence>
<dbReference type="InterPro" id="IPR013083">
    <property type="entry name" value="Znf_RING/FYVE/PHD"/>
</dbReference>
<evidence type="ECO:0000256" key="9">
    <source>
        <dbReference type="ARBA" id="ARBA00023125"/>
    </source>
</evidence>
<feature type="domain" description="PHD-type" evidence="16">
    <location>
        <begin position="79"/>
        <end position="133"/>
    </location>
</feature>
<evidence type="ECO:0000256" key="8">
    <source>
        <dbReference type="ARBA" id="ARBA00023117"/>
    </source>
</evidence>
<dbReference type="GO" id="GO:0008270">
    <property type="term" value="F:zinc ion binding"/>
    <property type="evidence" value="ECO:0007669"/>
    <property type="project" value="UniProtKB-KW"/>
</dbReference>
<evidence type="ECO:0000256" key="14">
    <source>
        <dbReference type="SAM" id="MobiDB-lite"/>
    </source>
</evidence>
<evidence type="ECO:0000259" key="16">
    <source>
        <dbReference type="PROSITE" id="PS50016"/>
    </source>
</evidence>
<feature type="region of interest" description="Disordered" evidence="14">
    <location>
        <begin position="1639"/>
        <end position="1658"/>
    </location>
</feature>
<dbReference type="SUPFAM" id="SSF47370">
    <property type="entry name" value="Bromodomain"/>
    <property type="match status" value="1"/>
</dbReference>
<dbReference type="PROSITE" id="PS51542">
    <property type="entry name" value="FYRN"/>
    <property type="match status" value="1"/>
</dbReference>
<dbReference type="GO" id="GO:0000785">
    <property type="term" value="C:chromatin"/>
    <property type="evidence" value="ECO:0007669"/>
    <property type="project" value="UniProtKB-ARBA"/>
</dbReference>
<accession>A0AAV0NBU4</accession>
<dbReference type="PANTHER" id="PTHR47162:SF8">
    <property type="entry name" value="METHYL-CPG-BINDING DOMAIN-CONTAINING PROTEIN 9"/>
    <property type="match status" value="1"/>
</dbReference>
<feature type="region of interest" description="Disordered" evidence="14">
    <location>
        <begin position="2019"/>
        <end position="2075"/>
    </location>
</feature>
<keyword evidence="3" id="KW-0808">Transferase</keyword>
<dbReference type="GO" id="GO:0016740">
    <property type="term" value="F:transferase activity"/>
    <property type="evidence" value="ECO:0007669"/>
    <property type="project" value="UniProtKB-KW"/>
</dbReference>
<gene>
    <name evidence="18" type="ORF">LITE_LOCUS32569</name>
</gene>
<evidence type="ECO:0000256" key="1">
    <source>
        <dbReference type="ARBA" id="ARBA00004123"/>
    </source>
</evidence>
<keyword evidence="6" id="KW-0862">Zinc</keyword>
<evidence type="ECO:0000256" key="2">
    <source>
        <dbReference type="ARBA" id="ARBA00007444"/>
    </source>
</evidence>
<evidence type="ECO:0000256" key="10">
    <source>
        <dbReference type="ARBA" id="ARBA00023163"/>
    </source>
</evidence>
<comment type="similarity">
    <text evidence="2">Belongs to the WAL family.</text>
</comment>
<dbReference type="Pfam" id="PF15612">
    <property type="entry name" value="WHIM1"/>
    <property type="match status" value="1"/>
</dbReference>
<reference evidence="18" key="1">
    <citation type="submission" date="2022-08" db="EMBL/GenBank/DDBJ databases">
        <authorList>
            <person name="Gutierrez-Valencia J."/>
        </authorList>
    </citation>
    <scope>NUCLEOTIDE SEQUENCE</scope>
</reference>
<dbReference type="InterPro" id="IPR003888">
    <property type="entry name" value="FYrich_N"/>
</dbReference>
<dbReference type="Gene3D" id="1.20.920.10">
    <property type="entry name" value="Bromodomain-like"/>
    <property type="match status" value="1"/>
</dbReference>
<evidence type="ECO:0000256" key="4">
    <source>
        <dbReference type="ARBA" id="ARBA00022723"/>
    </source>
</evidence>
<evidence type="ECO:0000256" key="7">
    <source>
        <dbReference type="ARBA" id="ARBA00023015"/>
    </source>
</evidence>
<keyword evidence="4" id="KW-0479">Metal-binding</keyword>
<dbReference type="PROSITE" id="PS01359">
    <property type="entry name" value="ZF_PHD_1"/>
    <property type="match status" value="2"/>
</dbReference>
<dbReference type="PANTHER" id="PTHR47162">
    <property type="entry name" value="OS02G0192300 PROTEIN"/>
    <property type="match status" value="1"/>
</dbReference>
<feature type="domain" description="PHD-type" evidence="16">
    <location>
        <begin position="1350"/>
        <end position="1400"/>
    </location>
</feature>
<dbReference type="InterPro" id="IPR003889">
    <property type="entry name" value="FYrich_C"/>
</dbReference>
<keyword evidence="11" id="KW-0539">Nucleus</keyword>
<dbReference type="PROSITE" id="PS50982">
    <property type="entry name" value="MBD"/>
    <property type="match status" value="1"/>
</dbReference>
<dbReference type="Pfam" id="PF00628">
    <property type="entry name" value="PHD"/>
    <property type="match status" value="2"/>
</dbReference>
<dbReference type="InterPro" id="IPR001487">
    <property type="entry name" value="Bromodomain"/>
</dbReference>
<dbReference type="InterPro" id="IPR001965">
    <property type="entry name" value="Znf_PHD"/>
</dbReference>
<dbReference type="Proteomes" id="UP001154282">
    <property type="component" value="Unassembled WGS sequence"/>
</dbReference>